<name>A0A4Z2JHD5_9TELE</name>
<reference evidence="1 2" key="1">
    <citation type="submission" date="2019-03" db="EMBL/GenBank/DDBJ databases">
        <title>First draft genome of Liparis tanakae, snailfish: a comprehensive survey of snailfish specific genes.</title>
        <authorList>
            <person name="Kim W."/>
            <person name="Song I."/>
            <person name="Jeong J.-H."/>
            <person name="Kim D."/>
            <person name="Kim S."/>
            <person name="Ryu S."/>
            <person name="Song J.Y."/>
            <person name="Lee S.K."/>
        </authorList>
    </citation>
    <scope>NUCLEOTIDE SEQUENCE [LARGE SCALE GENOMIC DNA]</scope>
    <source>
        <tissue evidence="1">Muscle</tissue>
    </source>
</reference>
<keyword evidence="2" id="KW-1185">Reference proteome</keyword>
<gene>
    <name evidence="1" type="ORF">EYF80_000319</name>
</gene>
<dbReference type="EMBL" id="SRLO01000001">
    <property type="protein sequence ID" value="TNN89716.1"/>
    <property type="molecule type" value="Genomic_DNA"/>
</dbReference>
<proteinExistence type="predicted"/>
<comment type="caution">
    <text evidence="1">The sequence shown here is derived from an EMBL/GenBank/DDBJ whole genome shotgun (WGS) entry which is preliminary data.</text>
</comment>
<evidence type="ECO:0000313" key="2">
    <source>
        <dbReference type="Proteomes" id="UP000314294"/>
    </source>
</evidence>
<accession>A0A4Z2JHD5</accession>
<sequence>MQVICAELLQPAIHRVKGMRTVGNVVDGAMPKQTMEMIPRRLVKITLRWSLMTDFTPSQNCKGETGPPYLQPVTKCSQLYHSRLYGTAPTRRSALWATSSLGSALLRIAVSMWLTRTWAPYAKSSSVSTRTVAHL</sequence>
<protein>
    <submittedName>
        <fullName evidence="1">Uncharacterized protein</fullName>
    </submittedName>
</protein>
<dbReference type="Proteomes" id="UP000314294">
    <property type="component" value="Unassembled WGS sequence"/>
</dbReference>
<organism evidence="1 2">
    <name type="scientific">Liparis tanakae</name>
    <name type="common">Tanaka's snailfish</name>
    <dbReference type="NCBI Taxonomy" id="230148"/>
    <lineage>
        <taxon>Eukaryota</taxon>
        <taxon>Metazoa</taxon>
        <taxon>Chordata</taxon>
        <taxon>Craniata</taxon>
        <taxon>Vertebrata</taxon>
        <taxon>Euteleostomi</taxon>
        <taxon>Actinopterygii</taxon>
        <taxon>Neopterygii</taxon>
        <taxon>Teleostei</taxon>
        <taxon>Neoteleostei</taxon>
        <taxon>Acanthomorphata</taxon>
        <taxon>Eupercaria</taxon>
        <taxon>Perciformes</taxon>
        <taxon>Cottioidei</taxon>
        <taxon>Cottales</taxon>
        <taxon>Liparidae</taxon>
        <taxon>Liparis</taxon>
    </lineage>
</organism>
<dbReference type="AlphaFoldDB" id="A0A4Z2JHD5"/>
<evidence type="ECO:0000313" key="1">
    <source>
        <dbReference type="EMBL" id="TNN89716.1"/>
    </source>
</evidence>
<dbReference type="OrthoDB" id="421951at2759"/>